<keyword evidence="2" id="KW-1185">Reference proteome</keyword>
<feature type="non-terminal residue" evidence="1">
    <location>
        <position position="268"/>
    </location>
</feature>
<protein>
    <submittedName>
        <fullName evidence="1">Uncharacterized protein</fullName>
    </submittedName>
</protein>
<comment type="caution">
    <text evidence="1">The sequence shown here is derived from an EMBL/GenBank/DDBJ whole genome shotgun (WGS) entry which is preliminary data.</text>
</comment>
<dbReference type="STRING" id="10195.A0A3M7RLI7"/>
<proteinExistence type="predicted"/>
<dbReference type="AlphaFoldDB" id="A0A3M7RLI7"/>
<accession>A0A3M7RLI7</accession>
<evidence type="ECO:0000313" key="1">
    <source>
        <dbReference type="EMBL" id="RNA24391.1"/>
    </source>
</evidence>
<dbReference type="Proteomes" id="UP000276133">
    <property type="component" value="Unassembled WGS sequence"/>
</dbReference>
<dbReference type="EMBL" id="REGN01003130">
    <property type="protein sequence ID" value="RNA24391.1"/>
    <property type="molecule type" value="Genomic_DNA"/>
</dbReference>
<dbReference type="Gene3D" id="2.180.10.10">
    <property type="entry name" value="RHS repeat-associated core"/>
    <property type="match status" value="1"/>
</dbReference>
<dbReference type="OrthoDB" id="5426877at2759"/>
<name>A0A3M7RLI7_BRAPC</name>
<reference evidence="1 2" key="1">
    <citation type="journal article" date="2018" name="Sci. Rep.">
        <title>Genomic signatures of local adaptation to the degree of environmental predictability in rotifers.</title>
        <authorList>
            <person name="Franch-Gras L."/>
            <person name="Hahn C."/>
            <person name="Garcia-Roger E.M."/>
            <person name="Carmona M.J."/>
            <person name="Serra M."/>
            <person name="Gomez A."/>
        </authorList>
    </citation>
    <scope>NUCLEOTIDE SEQUENCE [LARGE SCALE GENOMIC DNA]</scope>
    <source>
        <strain evidence="1">HYR1</strain>
    </source>
</reference>
<gene>
    <name evidence="1" type="ORF">BpHYR1_050410</name>
</gene>
<sequence length="268" mass="30989">MKEKEISDEKSQLIWKLLVDSECIRPECNNEHLKYGKVSPLEWIDQESLRSLLQTSGYPTTLLKKLVYLLQDGVTKRTSITIDLFGKTFQEWLQCTDCYTQTECDIHLELGAKLWNILSSNNYIYHSEKNLCALFNQRFLSVIQQNGLTSLLPDIVHVLNCHADNQIGNSSCDVRSYDTDPNGNHKLFYVGMDRLQFNYQTNSNQVNSIQSQGHTHRFEYDTLGNVTKAEHKQIEKIVYDEISNRAVKFVLKNGTQVHLAYDSMNERV</sequence>
<evidence type="ECO:0000313" key="2">
    <source>
        <dbReference type="Proteomes" id="UP000276133"/>
    </source>
</evidence>
<organism evidence="1 2">
    <name type="scientific">Brachionus plicatilis</name>
    <name type="common">Marine rotifer</name>
    <name type="synonym">Brachionus muelleri</name>
    <dbReference type="NCBI Taxonomy" id="10195"/>
    <lineage>
        <taxon>Eukaryota</taxon>
        <taxon>Metazoa</taxon>
        <taxon>Spiralia</taxon>
        <taxon>Gnathifera</taxon>
        <taxon>Rotifera</taxon>
        <taxon>Eurotatoria</taxon>
        <taxon>Monogononta</taxon>
        <taxon>Pseudotrocha</taxon>
        <taxon>Ploima</taxon>
        <taxon>Brachionidae</taxon>
        <taxon>Brachionus</taxon>
    </lineage>
</organism>